<sequence>MNGSIKFATHPATSDLVLLAIFGAIGSVFLGVIGTSFWIIAIYIV</sequence>
<accession>A0A133KL24</accession>
<gene>
    <name evidence="3" type="ORF">G5T23_06765</name>
    <name evidence="2" type="ORF">HMPREF3196_01891</name>
</gene>
<evidence type="ECO:0000313" key="2">
    <source>
        <dbReference type="EMBL" id="KWZ80180.1"/>
    </source>
</evidence>
<dbReference type="Proteomes" id="UP000070092">
    <property type="component" value="Unassembled WGS sequence"/>
</dbReference>
<keyword evidence="1" id="KW-1133">Transmembrane helix</keyword>
<evidence type="ECO:0000313" key="3">
    <source>
        <dbReference type="EMBL" id="NGG36717.1"/>
    </source>
</evidence>
<name>A0A133KL24_BIFBI</name>
<dbReference type="Proteomes" id="UP000488776">
    <property type="component" value="Unassembled WGS sequence"/>
</dbReference>
<dbReference type="EMBL" id="JAAJBJ010000006">
    <property type="protein sequence ID" value="NGG36717.1"/>
    <property type="molecule type" value="Genomic_DNA"/>
</dbReference>
<comment type="caution">
    <text evidence="2">The sequence shown here is derived from an EMBL/GenBank/DDBJ whole genome shotgun (WGS) entry which is preliminary data.</text>
</comment>
<dbReference type="PATRIC" id="fig|1681.53.peg.1846"/>
<dbReference type="EMBL" id="LRPO01000051">
    <property type="protein sequence ID" value="KWZ80180.1"/>
    <property type="molecule type" value="Genomic_DNA"/>
</dbReference>
<evidence type="ECO:0000256" key="1">
    <source>
        <dbReference type="SAM" id="Phobius"/>
    </source>
</evidence>
<evidence type="ECO:0000313" key="4">
    <source>
        <dbReference type="Proteomes" id="UP000070092"/>
    </source>
</evidence>
<evidence type="ECO:0000313" key="5">
    <source>
        <dbReference type="Proteomes" id="UP000488776"/>
    </source>
</evidence>
<reference evidence="3 5" key="2">
    <citation type="submission" date="2020-02" db="EMBL/GenBank/DDBJ databases">
        <title>Antibiotic susceptibility profiles of lactic acid bacteria isolated from the human vagina and genetic basis of atypical resistances.</title>
        <authorList>
            <person name="Sirichoat A."/>
            <person name="Florez A.B."/>
            <person name="Vazquez L."/>
            <person name="Buppasiri P."/>
            <person name="Panya M."/>
            <person name="Lulitanond V."/>
            <person name="Mayo B."/>
        </authorList>
    </citation>
    <scope>NUCLEOTIDE SEQUENCE [LARGE SCALE GENOMIC DNA]</scope>
    <source>
        <strain evidence="3 5">VA07-1AN</strain>
    </source>
</reference>
<dbReference type="AlphaFoldDB" id="A0A133KL24"/>
<feature type="transmembrane region" description="Helical" evidence="1">
    <location>
        <begin position="16"/>
        <end position="44"/>
    </location>
</feature>
<organism evidence="2 4">
    <name type="scientific">Bifidobacterium bifidum</name>
    <dbReference type="NCBI Taxonomy" id="1681"/>
    <lineage>
        <taxon>Bacteria</taxon>
        <taxon>Bacillati</taxon>
        <taxon>Actinomycetota</taxon>
        <taxon>Actinomycetes</taxon>
        <taxon>Bifidobacteriales</taxon>
        <taxon>Bifidobacteriaceae</taxon>
        <taxon>Bifidobacterium</taxon>
    </lineage>
</organism>
<protein>
    <submittedName>
        <fullName evidence="2">Uncharacterized protein</fullName>
    </submittedName>
</protein>
<dbReference type="RefSeq" id="WP_155403192.1">
    <property type="nucleotide sequence ID" value="NZ_JAQDJG010000001.1"/>
</dbReference>
<keyword evidence="1" id="KW-0812">Transmembrane</keyword>
<keyword evidence="1" id="KW-0472">Membrane</keyword>
<proteinExistence type="predicted"/>
<reference evidence="2 4" key="1">
    <citation type="submission" date="2016-01" db="EMBL/GenBank/DDBJ databases">
        <authorList>
            <person name="Oliw E.H."/>
        </authorList>
    </citation>
    <scope>NUCLEOTIDE SEQUENCE [LARGE SCALE GENOMIC DNA]</scope>
    <source>
        <strain evidence="2 4">MJR8628B</strain>
    </source>
</reference>